<gene>
    <name evidence="2" type="ORF">SMN809_LOCUS75710</name>
</gene>
<sequence>METELLPNVRGTVQSLRSMWSEKVRDEQNILKQKLLGCGSNSQQPQKKIIKDDIKSSASTETTKIDEQPKLMVHVE</sequence>
<reference evidence="2" key="1">
    <citation type="submission" date="2021-02" db="EMBL/GenBank/DDBJ databases">
        <authorList>
            <person name="Nowell W R."/>
        </authorList>
    </citation>
    <scope>NUCLEOTIDE SEQUENCE</scope>
</reference>
<feature type="non-terminal residue" evidence="2">
    <location>
        <position position="76"/>
    </location>
</feature>
<evidence type="ECO:0000256" key="1">
    <source>
        <dbReference type="SAM" id="MobiDB-lite"/>
    </source>
</evidence>
<evidence type="ECO:0000313" key="3">
    <source>
        <dbReference type="Proteomes" id="UP000676336"/>
    </source>
</evidence>
<accession>A0A8S3ILY7</accession>
<dbReference type="EMBL" id="CAJOBI010333129">
    <property type="protein sequence ID" value="CAF5201745.1"/>
    <property type="molecule type" value="Genomic_DNA"/>
</dbReference>
<name>A0A8S3ILY7_9BILA</name>
<comment type="caution">
    <text evidence="2">The sequence shown here is derived from an EMBL/GenBank/DDBJ whole genome shotgun (WGS) entry which is preliminary data.</text>
</comment>
<proteinExistence type="predicted"/>
<feature type="region of interest" description="Disordered" evidence="1">
    <location>
        <begin position="38"/>
        <end position="76"/>
    </location>
</feature>
<feature type="compositionally biased region" description="Basic and acidic residues" evidence="1">
    <location>
        <begin position="63"/>
        <end position="76"/>
    </location>
</feature>
<evidence type="ECO:0000313" key="2">
    <source>
        <dbReference type="EMBL" id="CAF5201745.1"/>
    </source>
</evidence>
<organism evidence="2 3">
    <name type="scientific">Rotaria magnacalcarata</name>
    <dbReference type="NCBI Taxonomy" id="392030"/>
    <lineage>
        <taxon>Eukaryota</taxon>
        <taxon>Metazoa</taxon>
        <taxon>Spiralia</taxon>
        <taxon>Gnathifera</taxon>
        <taxon>Rotifera</taxon>
        <taxon>Eurotatoria</taxon>
        <taxon>Bdelloidea</taxon>
        <taxon>Philodinida</taxon>
        <taxon>Philodinidae</taxon>
        <taxon>Rotaria</taxon>
    </lineage>
</organism>
<protein>
    <submittedName>
        <fullName evidence="2">Uncharacterized protein</fullName>
    </submittedName>
</protein>
<dbReference type="AlphaFoldDB" id="A0A8S3ILY7"/>
<dbReference type="Proteomes" id="UP000676336">
    <property type="component" value="Unassembled WGS sequence"/>
</dbReference>